<evidence type="ECO:0000313" key="2">
    <source>
        <dbReference type="EMBL" id="SBP37500.1"/>
    </source>
</evidence>
<dbReference type="EMBL" id="HADX01015268">
    <property type="protein sequence ID" value="SBP37500.1"/>
    <property type="molecule type" value="Transcribed_RNA"/>
</dbReference>
<evidence type="ECO:0000259" key="1">
    <source>
        <dbReference type="Pfam" id="PF14291"/>
    </source>
</evidence>
<organism evidence="2">
    <name type="scientific">Iconisemion striatum</name>
    <dbReference type="NCBI Taxonomy" id="60296"/>
    <lineage>
        <taxon>Eukaryota</taxon>
        <taxon>Metazoa</taxon>
        <taxon>Chordata</taxon>
        <taxon>Craniata</taxon>
        <taxon>Vertebrata</taxon>
        <taxon>Euteleostomi</taxon>
        <taxon>Actinopterygii</taxon>
        <taxon>Neopterygii</taxon>
        <taxon>Teleostei</taxon>
        <taxon>Neoteleostei</taxon>
        <taxon>Acanthomorphata</taxon>
        <taxon>Ovalentaria</taxon>
        <taxon>Atherinomorphae</taxon>
        <taxon>Cyprinodontiformes</taxon>
        <taxon>Nothobranchiidae</taxon>
        <taxon>Iconisemion</taxon>
    </lineage>
</organism>
<dbReference type="InterPro" id="IPR012337">
    <property type="entry name" value="RNaseH-like_sf"/>
</dbReference>
<dbReference type="SUPFAM" id="SSF53098">
    <property type="entry name" value="Ribonuclease H-like"/>
    <property type="match status" value="1"/>
</dbReference>
<proteinExistence type="predicted"/>
<protein>
    <recommendedName>
        <fullName evidence="1">DUF4371 domain-containing protein</fullName>
    </recommendedName>
</protein>
<dbReference type="Pfam" id="PF14291">
    <property type="entry name" value="DUF4371"/>
    <property type="match status" value="1"/>
</dbReference>
<name>A0A1A7Z5R3_9TELE</name>
<reference evidence="2" key="2">
    <citation type="submission" date="2016-06" db="EMBL/GenBank/DDBJ databases">
        <title>The genome of a short-lived fish provides insights into sex chromosome evolution and the genetic control of aging.</title>
        <authorList>
            <person name="Reichwald K."/>
            <person name="Felder M."/>
            <person name="Petzold A."/>
            <person name="Koch P."/>
            <person name="Groth M."/>
            <person name="Platzer M."/>
        </authorList>
    </citation>
    <scope>NUCLEOTIDE SEQUENCE</scope>
    <source>
        <tissue evidence="2">Brain</tissue>
    </source>
</reference>
<reference evidence="2" key="1">
    <citation type="submission" date="2016-05" db="EMBL/GenBank/DDBJ databases">
        <authorList>
            <person name="Lavstsen T."/>
            <person name="Jespersen J.S."/>
        </authorList>
    </citation>
    <scope>NUCLEOTIDE SEQUENCE</scope>
    <source>
        <tissue evidence="2">Brain</tissue>
    </source>
</reference>
<accession>A0A1A7Z5R3</accession>
<dbReference type="PANTHER" id="PTHR45749">
    <property type="match status" value="1"/>
</dbReference>
<feature type="domain" description="DUF4371" evidence="1">
    <location>
        <begin position="14"/>
        <end position="171"/>
    </location>
</feature>
<dbReference type="InterPro" id="IPR025398">
    <property type="entry name" value="DUF4371"/>
</dbReference>
<dbReference type="AlphaFoldDB" id="A0A1A7Z5R3"/>
<dbReference type="PANTHER" id="PTHR45749:SF37">
    <property type="entry name" value="OS05G0311600 PROTEIN"/>
    <property type="match status" value="1"/>
</dbReference>
<sequence>MMATANVSEIVERREYLRRIVAVTSMLGRQGLPFHGHDEGEDSPNRGNFLACIELLKEFELFLQKHNPQSNDQYISPTSQNDMIDCCAQEVTSVIVSEMTKSKVYAIMADEARDEKAEQLAVCVRYVSEGAVKERFLALAEIKSFDAQSIANEIQQQIQNNGLAELKFIETQAKLGLTKTELVQLSNTRWACQLRSISAVLETLSAILECLSVIGSPIAVGLRAKLYKFSAVYALLMFQSILSVTEGLHKFLQKETLDLAEAFICKQAVCDTLKGKHSDAFATELYEKTKALCNTHSIPDPGAKTRHKQRKMEDFVLEVTVGSRTELNNSDTLKRELLFPCVDRMVGELDQRFCSVDAGLLKGIQACSPKSENFLSEPHLNELAKHYRPEKRRGSGGQKLSYPENRGWMSTQKYVVCVQPP</sequence>
<gene>
    <name evidence="2" type="primary">Nfu_g_1_025728</name>
</gene>